<evidence type="ECO:0000259" key="3">
    <source>
        <dbReference type="SMART" id="SM01119"/>
    </source>
</evidence>
<reference evidence="4 5" key="1">
    <citation type="submission" date="2018-01" db="EMBL/GenBank/DDBJ databases">
        <title>Draft genome sequence of Salinispora sp. 13K206.</title>
        <authorList>
            <person name="Sahin N."/>
            <person name="Saygin H."/>
            <person name="Ay H."/>
        </authorList>
    </citation>
    <scope>NUCLEOTIDE SEQUENCE [LARGE SCALE GENOMIC DNA]</scope>
    <source>
        <strain evidence="4 5">13K206</strain>
    </source>
</reference>
<dbReference type="Gene3D" id="2.40.37.20">
    <property type="entry name" value="D-serine dehydratase-like domain"/>
    <property type="match status" value="1"/>
</dbReference>
<dbReference type="Gene3D" id="3.20.20.10">
    <property type="entry name" value="Alanine racemase"/>
    <property type="match status" value="1"/>
</dbReference>
<dbReference type="InterPro" id="IPR042208">
    <property type="entry name" value="D-ser_dehydrat-like_sf"/>
</dbReference>
<sequence length="410" mass="43887">MNVEGQIDWRTKGFWWPGPAVDAADFAAAGHHLFSAAFTWPILVVRRTAIERNIRTLADFCARHGLAFAPHGKTTMAPSLIAAQLAAGAWGVTVATASQALAVRAMGVPRVVLANQLLDPTPLRWAAGETEHGFDFLFQVDSTSGVSVAADALRTAPGDRPLRVLVELGYPGGRTGCRTLAELADVAAAVHAAPRLDLAGVAAYEGGLPERAHVAAFLDRVREATRDLAERGLLPAEAVVAAGGSAYFDLVAERLAGQWLPGHRLTTVLRSGAYVAHDDGFYRLRSPFRHVPDQGFLEAAIEVWAQVLSTPEDGLAVVGMGKRDVPYDEGLPEAAWVRRTDGTLVPAHGLRVTRVNDHHGFLATAGTAPVRPGDLIGFGISHPCTAFDKWRAIPVVDDDRVVTDVLQTYF</sequence>
<dbReference type="RefSeq" id="WP_111132952.1">
    <property type="nucleotide sequence ID" value="NZ_POUB01000017.1"/>
</dbReference>
<keyword evidence="2" id="KW-0456">Lyase</keyword>
<evidence type="ECO:0000313" key="5">
    <source>
        <dbReference type="Proteomes" id="UP000248749"/>
    </source>
</evidence>
<keyword evidence="5" id="KW-1185">Reference proteome</keyword>
<dbReference type="AlphaFoldDB" id="A0A2W2CVL4"/>
<dbReference type="InterPro" id="IPR001608">
    <property type="entry name" value="Ala_racemase_N"/>
</dbReference>
<evidence type="ECO:0000256" key="1">
    <source>
        <dbReference type="ARBA" id="ARBA00005323"/>
    </source>
</evidence>
<dbReference type="SUPFAM" id="SSF51419">
    <property type="entry name" value="PLP-binding barrel"/>
    <property type="match status" value="1"/>
</dbReference>
<feature type="domain" description="D-serine dehydratase-like" evidence="3">
    <location>
        <begin position="300"/>
        <end position="397"/>
    </location>
</feature>
<dbReference type="InterPro" id="IPR051466">
    <property type="entry name" value="D-amino_acid_metab_enzyme"/>
</dbReference>
<dbReference type="PANTHER" id="PTHR28004">
    <property type="entry name" value="ZGC:162816-RELATED"/>
    <property type="match status" value="1"/>
</dbReference>
<dbReference type="SMART" id="SM01119">
    <property type="entry name" value="D-ser_dehydrat"/>
    <property type="match status" value="1"/>
</dbReference>
<dbReference type="EMBL" id="POUB01000017">
    <property type="protein sequence ID" value="PZG01941.1"/>
    <property type="molecule type" value="Genomic_DNA"/>
</dbReference>
<dbReference type="Pfam" id="PF14031">
    <property type="entry name" value="D-ser_dehydrat"/>
    <property type="match status" value="1"/>
</dbReference>
<dbReference type="OrthoDB" id="9811417at2"/>
<dbReference type="InterPro" id="IPR026956">
    <property type="entry name" value="D-ser_dehydrat-like_dom"/>
</dbReference>
<dbReference type="InterPro" id="IPR029066">
    <property type="entry name" value="PLP-binding_barrel"/>
</dbReference>
<dbReference type="PANTHER" id="PTHR28004:SF8">
    <property type="entry name" value="D-SERINE DEAMINASE"/>
    <property type="match status" value="1"/>
</dbReference>
<dbReference type="Proteomes" id="UP000248749">
    <property type="component" value="Unassembled WGS sequence"/>
</dbReference>
<evidence type="ECO:0000256" key="2">
    <source>
        <dbReference type="ARBA" id="ARBA00023239"/>
    </source>
</evidence>
<proteinExistence type="inferred from homology"/>
<comment type="caution">
    <text evidence="4">The sequence shown here is derived from an EMBL/GenBank/DDBJ whole genome shotgun (WGS) entry which is preliminary data.</text>
</comment>
<protein>
    <submittedName>
        <fullName evidence="4">Alanine racemase</fullName>
    </submittedName>
</protein>
<gene>
    <name evidence="4" type="ORF">C1I99_04975</name>
</gene>
<comment type="similarity">
    <text evidence="1">Belongs to the DSD1 family.</text>
</comment>
<organism evidence="4 5">
    <name type="scientific">Micromonospora deserti</name>
    <dbReference type="NCBI Taxonomy" id="2070366"/>
    <lineage>
        <taxon>Bacteria</taxon>
        <taxon>Bacillati</taxon>
        <taxon>Actinomycetota</taxon>
        <taxon>Actinomycetes</taxon>
        <taxon>Micromonosporales</taxon>
        <taxon>Micromonosporaceae</taxon>
        <taxon>Micromonospora</taxon>
    </lineage>
</organism>
<dbReference type="Pfam" id="PF01168">
    <property type="entry name" value="Ala_racemase_N"/>
    <property type="match status" value="1"/>
</dbReference>
<accession>A0A2W2CVL4</accession>
<evidence type="ECO:0000313" key="4">
    <source>
        <dbReference type="EMBL" id="PZG01941.1"/>
    </source>
</evidence>
<dbReference type="GO" id="GO:0016829">
    <property type="term" value="F:lyase activity"/>
    <property type="evidence" value="ECO:0007669"/>
    <property type="project" value="UniProtKB-KW"/>
</dbReference>
<name>A0A2W2CVL4_9ACTN</name>